<keyword evidence="1" id="KW-0812">Transmembrane</keyword>
<keyword evidence="1" id="KW-1133">Transmembrane helix</keyword>
<dbReference type="SUPFAM" id="SSF52833">
    <property type="entry name" value="Thioredoxin-like"/>
    <property type="match status" value="1"/>
</dbReference>
<protein>
    <submittedName>
        <fullName evidence="2">Glutathione transferase epsilon 1</fullName>
    </submittedName>
</protein>
<dbReference type="EMBL" id="BDGU01001072">
    <property type="protein sequence ID" value="GAW09367.1"/>
    <property type="molecule type" value="Genomic_DNA"/>
</dbReference>
<dbReference type="Gene3D" id="3.40.30.10">
    <property type="entry name" value="Glutaredoxin"/>
    <property type="match status" value="1"/>
</dbReference>
<evidence type="ECO:0000256" key="1">
    <source>
        <dbReference type="SAM" id="Phobius"/>
    </source>
</evidence>
<organism evidence="2 3">
    <name type="scientific">Lentinula edodes</name>
    <name type="common">Shiitake mushroom</name>
    <name type="synonym">Lentinus edodes</name>
    <dbReference type="NCBI Taxonomy" id="5353"/>
    <lineage>
        <taxon>Eukaryota</taxon>
        <taxon>Fungi</taxon>
        <taxon>Dikarya</taxon>
        <taxon>Basidiomycota</taxon>
        <taxon>Agaricomycotina</taxon>
        <taxon>Agaricomycetes</taxon>
        <taxon>Agaricomycetidae</taxon>
        <taxon>Agaricales</taxon>
        <taxon>Marasmiineae</taxon>
        <taxon>Omphalotaceae</taxon>
        <taxon>Lentinula</taxon>
    </lineage>
</organism>
<reference evidence="2 3" key="2">
    <citation type="submission" date="2017-02" db="EMBL/GenBank/DDBJ databases">
        <title>A genome survey and senescence transcriptome analysis in Lentinula edodes.</title>
        <authorList>
            <person name="Sakamoto Y."/>
            <person name="Nakade K."/>
            <person name="Sato S."/>
            <person name="Yoshida Y."/>
            <person name="Miyazaki K."/>
            <person name="Natsume S."/>
            <person name="Konno N."/>
        </authorList>
    </citation>
    <scope>NUCLEOTIDE SEQUENCE [LARGE SCALE GENOMIC DNA]</scope>
    <source>
        <strain evidence="2 3">NBRC 111202</strain>
    </source>
</reference>
<sequence>MADEATEETALLQDVSSAHLPLLRDFISRLNSISPEDLVQTDVLQPAQLSNHRALQSYLDSVIDFVSKHPKLLNDRVVELALKYRWKRGALLDPSSSRQYLTSRYDVLCTPWIYHAFDLVSQIAFLLLLISYVLNPPRPAFFSLPLEYIGYREVVLIVLSIAAILHAWTASMPFALTLAAFLLNLPPYPFPPPFNILYFVFILILWRTIVGPFVVIISLRFKWQHVSLYADPVLYVFGGSVWSAAAELAAAELFPEGDIEYKTINLMEGENFAPSFIKKNPNATLPTLEAEGQAYTSTAEVTSYFVKKSSTKVKAANPEFIEILHADKIDPNFALFLFRDDEEHKAKSELGQGFLGGRQAALKKYSVHPEAEPHKAFYDEKIASNGAFLALYQGKASKDEFFAQSHTHFHNIATFFKESLVSYLPENGFIGGEIPGEDDYHLGAWLTRIAAALGAKNKDEAIPAFEKGFGAPIPDQVVSYWRAWTERPSWIKVYPELH</sequence>
<reference evidence="2 3" key="1">
    <citation type="submission" date="2016-08" db="EMBL/GenBank/DDBJ databases">
        <authorList>
            <consortium name="Lentinula edodes genome sequencing consortium"/>
            <person name="Sakamoto Y."/>
            <person name="Nakade K."/>
            <person name="Sato S."/>
            <person name="Yoshida Y."/>
            <person name="Miyazaki K."/>
            <person name="Natsume S."/>
            <person name="Konno N."/>
        </authorList>
    </citation>
    <scope>NUCLEOTIDE SEQUENCE [LARGE SCALE GENOMIC DNA]</scope>
    <source>
        <strain evidence="2 3">NBRC 111202</strain>
    </source>
</reference>
<comment type="caution">
    <text evidence="2">The sequence shown here is derived from an EMBL/GenBank/DDBJ whole genome shotgun (WGS) entry which is preliminary data.</text>
</comment>
<feature type="transmembrane region" description="Helical" evidence="1">
    <location>
        <begin position="112"/>
        <end position="134"/>
    </location>
</feature>
<keyword evidence="2" id="KW-0808">Transferase</keyword>
<dbReference type="STRING" id="5353.A0A1Q3EQ87"/>
<feature type="transmembrane region" description="Helical" evidence="1">
    <location>
        <begin position="196"/>
        <end position="219"/>
    </location>
</feature>
<accession>A0A1Q3EQ87</accession>
<dbReference type="InterPro" id="IPR036249">
    <property type="entry name" value="Thioredoxin-like_sf"/>
</dbReference>
<dbReference type="Proteomes" id="UP000188533">
    <property type="component" value="Unassembled WGS sequence"/>
</dbReference>
<gene>
    <name evidence="2" type="ORF">LENED_011517</name>
</gene>
<name>A0A1Q3EQ87_LENED</name>
<proteinExistence type="predicted"/>
<feature type="transmembrane region" description="Helical" evidence="1">
    <location>
        <begin position="154"/>
        <end position="176"/>
    </location>
</feature>
<evidence type="ECO:0000313" key="2">
    <source>
        <dbReference type="EMBL" id="GAW09367.1"/>
    </source>
</evidence>
<keyword evidence="3" id="KW-1185">Reference proteome</keyword>
<evidence type="ECO:0000313" key="3">
    <source>
        <dbReference type="Proteomes" id="UP000188533"/>
    </source>
</evidence>
<keyword evidence="1" id="KW-0472">Membrane</keyword>
<dbReference type="AlphaFoldDB" id="A0A1Q3EQ87"/>
<dbReference type="GO" id="GO:0016740">
    <property type="term" value="F:transferase activity"/>
    <property type="evidence" value="ECO:0007669"/>
    <property type="project" value="UniProtKB-KW"/>
</dbReference>